<dbReference type="SUPFAM" id="SSF53756">
    <property type="entry name" value="UDP-Glycosyltransferase/glycogen phosphorylase"/>
    <property type="match status" value="1"/>
</dbReference>
<protein>
    <submittedName>
        <fullName evidence="3">Lipopolysaccharide core biosynthesis protein</fullName>
    </submittedName>
</protein>
<dbReference type="STRING" id="295068.MAQ5080_00181"/>
<dbReference type="Gene3D" id="3.40.50.2000">
    <property type="entry name" value="Glycogen Phosphorylase B"/>
    <property type="match status" value="2"/>
</dbReference>
<dbReference type="GO" id="GO:0009244">
    <property type="term" value="P:lipopolysaccharide core region biosynthetic process"/>
    <property type="evidence" value="ECO:0007669"/>
    <property type="project" value="TreeGrafter"/>
</dbReference>
<dbReference type="PANTHER" id="PTHR30160">
    <property type="entry name" value="TETRAACYLDISACCHARIDE 4'-KINASE-RELATED"/>
    <property type="match status" value="1"/>
</dbReference>
<sequence>MDRLWRDLSCPCGTFTLIDARDVVLLMKILVVRNDKIGDFVLALPAFKAIKQAFPQATVVALVPAYTQDIANACEWIDEVIIDPKKADQIKSFAKVLQAQQFDAAICLFSNSYNAKLVRKARIPVRVAPATKWVQLLYTHTLRQRRSKSEKPEYQYNLELAEYLIEVLQGQVQTMSPHQLLSFSNQQKAAQKEKLRHALGVTFEQRTCFIHPVTGGSSNTLTQAQWGKLITFLDQQAPTHFVITAGPGESAISKALVDAMTGKVERISLYDNNDGVEDFMRSISVADLFMAGSTGPLHIAGALDVPTIGFYPKKRSSTPLRWQTLNSAGRWLPFTPNAQQEDLSQFEIEPHLADIQRWCETLGKEA</sequence>
<dbReference type="Pfam" id="PF01075">
    <property type="entry name" value="Glyco_transf_9"/>
    <property type="match status" value="1"/>
</dbReference>
<accession>A0A1A8T0L3</accession>
<dbReference type="InterPro" id="IPR002201">
    <property type="entry name" value="Glyco_trans_9"/>
</dbReference>
<dbReference type="OrthoDB" id="9797795at2"/>
<gene>
    <name evidence="3" type="ORF">MAQ5080_00181</name>
</gene>
<dbReference type="EMBL" id="FLOC01000001">
    <property type="protein sequence ID" value="SBS25085.1"/>
    <property type="molecule type" value="Genomic_DNA"/>
</dbReference>
<evidence type="ECO:0000256" key="2">
    <source>
        <dbReference type="ARBA" id="ARBA00022679"/>
    </source>
</evidence>
<keyword evidence="1" id="KW-0328">Glycosyltransferase</keyword>
<dbReference type="GO" id="GO:0008713">
    <property type="term" value="F:ADP-heptose-lipopolysaccharide heptosyltransferase activity"/>
    <property type="evidence" value="ECO:0007669"/>
    <property type="project" value="TreeGrafter"/>
</dbReference>
<dbReference type="GO" id="GO:0005829">
    <property type="term" value="C:cytosol"/>
    <property type="evidence" value="ECO:0007669"/>
    <property type="project" value="TreeGrafter"/>
</dbReference>
<organism evidence="3 4">
    <name type="scientific">Marinomonas aquimarina</name>
    <dbReference type="NCBI Taxonomy" id="295068"/>
    <lineage>
        <taxon>Bacteria</taxon>
        <taxon>Pseudomonadati</taxon>
        <taxon>Pseudomonadota</taxon>
        <taxon>Gammaproteobacteria</taxon>
        <taxon>Oceanospirillales</taxon>
        <taxon>Oceanospirillaceae</taxon>
        <taxon>Marinomonas</taxon>
    </lineage>
</organism>
<evidence type="ECO:0000256" key="1">
    <source>
        <dbReference type="ARBA" id="ARBA00022676"/>
    </source>
</evidence>
<evidence type="ECO:0000313" key="4">
    <source>
        <dbReference type="Proteomes" id="UP000092627"/>
    </source>
</evidence>
<name>A0A1A8T0L3_9GAMM</name>
<dbReference type="Proteomes" id="UP000092627">
    <property type="component" value="Unassembled WGS sequence"/>
</dbReference>
<keyword evidence="2" id="KW-0808">Transferase</keyword>
<dbReference type="PANTHER" id="PTHR30160:SF15">
    <property type="entry name" value="GLYCOSYLTRANSFERASE HI_0523-RELATED"/>
    <property type="match status" value="1"/>
</dbReference>
<proteinExistence type="predicted"/>
<dbReference type="AlphaFoldDB" id="A0A1A8T0L3"/>
<dbReference type="CDD" id="cd03789">
    <property type="entry name" value="GT9_LPS_heptosyltransferase"/>
    <property type="match status" value="1"/>
</dbReference>
<keyword evidence="4" id="KW-1185">Reference proteome</keyword>
<evidence type="ECO:0000313" key="3">
    <source>
        <dbReference type="EMBL" id="SBS25085.1"/>
    </source>
</evidence>
<dbReference type="InterPro" id="IPR051199">
    <property type="entry name" value="LPS_LOS_Heptosyltrfase"/>
</dbReference>
<reference evidence="3 4" key="1">
    <citation type="submission" date="2016-06" db="EMBL/GenBank/DDBJ databases">
        <authorList>
            <person name="Kjaerup R.B."/>
            <person name="Dalgaard T.S."/>
            <person name="Juul-Madsen H.R."/>
        </authorList>
    </citation>
    <scope>NUCLEOTIDE SEQUENCE [LARGE SCALE GENOMIC DNA]</scope>
    <source>
        <strain evidence="3 4">CECT 5080</strain>
    </source>
</reference>